<dbReference type="Gene3D" id="1.10.510.10">
    <property type="entry name" value="Transferase(Phosphotransferase) domain 1"/>
    <property type="match status" value="1"/>
</dbReference>
<evidence type="ECO:0000259" key="2">
    <source>
        <dbReference type="PROSITE" id="PS50011"/>
    </source>
</evidence>
<evidence type="ECO:0000256" key="1">
    <source>
        <dbReference type="PROSITE-ProRule" id="PRU10141"/>
    </source>
</evidence>
<comment type="caution">
    <text evidence="3">The sequence shown here is derived from an EMBL/GenBank/DDBJ whole genome shotgun (WGS) entry which is preliminary data.</text>
</comment>
<dbReference type="PROSITE" id="PS50011">
    <property type="entry name" value="PROTEIN_KINASE_DOM"/>
    <property type="match status" value="1"/>
</dbReference>
<dbReference type="InterPro" id="IPR017441">
    <property type="entry name" value="Protein_kinase_ATP_BS"/>
</dbReference>
<name>A0ABR4DWN8_9PEZI</name>
<evidence type="ECO:0000313" key="4">
    <source>
        <dbReference type="Proteomes" id="UP001600888"/>
    </source>
</evidence>
<reference evidence="3 4" key="1">
    <citation type="submission" date="2024-03" db="EMBL/GenBank/DDBJ databases">
        <title>A high-quality draft genome sequence of Diaporthe vaccinii, a causative agent of upright dieback and viscid rot disease in cranberry plants.</title>
        <authorList>
            <person name="Sarrasin M."/>
            <person name="Lang B.F."/>
            <person name="Burger G."/>
        </authorList>
    </citation>
    <scope>NUCLEOTIDE SEQUENCE [LARGE SCALE GENOMIC DNA]</scope>
    <source>
        <strain evidence="3 4">IS7</strain>
    </source>
</reference>
<dbReference type="InterPro" id="IPR011009">
    <property type="entry name" value="Kinase-like_dom_sf"/>
</dbReference>
<organism evidence="3 4">
    <name type="scientific">Diaporthe vaccinii</name>
    <dbReference type="NCBI Taxonomy" id="105482"/>
    <lineage>
        <taxon>Eukaryota</taxon>
        <taxon>Fungi</taxon>
        <taxon>Dikarya</taxon>
        <taxon>Ascomycota</taxon>
        <taxon>Pezizomycotina</taxon>
        <taxon>Sordariomycetes</taxon>
        <taxon>Sordariomycetidae</taxon>
        <taxon>Diaporthales</taxon>
        <taxon>Diaporthaceae</taxon>
        <taxon>Diaporthe</taxon>
        <taxon>Diaporthe eres species complex</taxon>
    </lineage>
</organism>
<dbReference type="EMBL" id="JBAWTH010000149">
    <property type="protein sequence ID" value="KAL2274781.1"/>
    <property type="molecule type" value="Genomic_DNA"/>
</dbReference>
<sequence>MASVPAPASSRVRARQNYSVDSRVDSYWREFRKRRLLMNNYFAYHRAGRTFDLSRGAPWDRVNEQPKLRLVDERTKHLPQNWDEIYADLDIPALQDLQRRNQLRVGREKSPPNQQEQIITQDHAISLRRLLRRMGCNVRLMRVLGEGGNGVAALFDIYDRRTGARKRFVIKGAIPPATLVNEKSAHDILLRAQHVVRRYRLCGELLPPATEAHAERLTRLDRDPGIMFMELMKHGDMWSLIAKLARERVKVPNRQLLRIFNCLARACIAMDFPPRRHFGARGREDWSMNEYEARIDVEETVPNGPNSRRGFGIVHFDLDPQNVFVGDFDNRRHRYGPVFKVGDFGAALRTSNDVFRDPPEAILRRRAGKILYYMPEQFHQEWDYVDVIPEYEDPRPKIAGNYGPASNVWHIGLPSSHPFDPDIDPDLAMEALETGAFRNVVNTAPANPITTDDPLRPADGWLPQAGLAVSVDALDPAAPVDFDPTQPVGSDSFFERLAARLGSLVGSISRSLSSAASGSQGSQAVAGTRRPTELFLSNHNPAGYDGLPWGLNNRSQSGATTGSVITGMMARLGLSGSGGGSPPAAGLVESIGISGSFDPEMWPPLGSPPGSRFIEAYPLVYSIHGIAPPPPGFVLGRMVPDPLPLPPGMMYPAGLFPIQVSDVDETQGEVPNCYYRRVAN</sequence>
<feature type="binding site" evidence="1">
    <location>
        <position position="171"/>
    </location>
    <ligand>
        <name>ATP</name>
        <dbReference type="ChEBI" id="CHEBI:30616"/>
    </ligand>
</feature>
<accession>A0ABR4DWN8</accession>
<dbReference type="SUPFAM" id="SSF56112">
    <property type="entry name" value="Protein kinase-like (PK-like)"/>
    <property type="match status" value="1"/>
</dbReference>
<dbReference type="InterPro" id="IPR000719">
    <property type="entry name" value="Prot_kinase_dom"/>
</dbReference>
<gene>
    <name evidence="3" type="ORF">FJTKL_02758</name>
</gene>
<keyword evidence="1" id="KW-0547">Nucleotide-binding</keyword>
<evidence type="ECO:0000313" key="3">
    <source>
        <dbReference type="EMBL" id="KAL2274781.1"/>
    </source>
</evidence>
<dbReference type="Proteomes" id="UP001600888">
    <property type="component" value="Unassembled WGS sequence"/>
</dbReference>
<feature type="domain" description="Protein kinase" evidence="2">
    <location>
        <begin position="138"/>
        <end position="494"/>
    </location>
</feature>
<proteinExistence type="predicted"/>
<protein>
    <recommendedName>
        <fullName evidence="2">Protein kinase domain-containing protein</fullName>
    </recommendedName>
</protein>
<keyword evidence="1" id="KW-0067">ATP-binding</keyword>
<keyword evidence="4" id="KW-1185">Reference proteome</keyword>
<dbReference type="PROSITE" id="PS00107">
    <property type="entry name" value="PROTEIN_KINASE_ATP"/>
    <property type="match status" value="1"/>
</dbReference>